<sequence>MVTKETRIKQLLEQDDVHWRWRWGVWFVGIVVTILVSGASPRWVPFSTLVLFFPYLCLEWRKTKLLLTFNEDRRYSRLIYFEFASLWLQFVVYLGLVIGYLAESLSLPWLLGIIGGVSTLTFGVSRFLQRRIRQIDPAHVTNKQLSVAKEERLEAYRAGL</sequence>
<dbReference type="AlphaFoldDB" id="A0A377FXL1"/>
<dbReference type="OrthoDB" id="2354665at2"/>
<keyword evidence="1" id="KW-0472">Membrane</keyword>
<reference evidence="2 3" key="1">
    <citation type="submission" date="2018-06" db="EMBL/GenBank/DDBJ databases">
        <authorList>
            <consortium name="Pathogen Informatics"/>
            <person name="Doyle S."/>
        </authorList>
    </citation>
    <scope>NUCLEOTIDE SEQUENCE [LARGE SCALE GENOMIC DNA]</scope>
    <source>
        <strain evidence="2 3">NCTC13163</strain>
    </source>
</reference>
<evidence type="ECO:0000313" key="3">
    <source>
        <dbReference type="Proteomes" id="UP000254060"/>
    </source>
</evidence>
<proteinExistence type="predicted"/>
<dbReference type="STRING" id="1397694.GCA_000702585_00088"/>
<name>A0A377FXL1_9BACL</name>
<dbReference type="Proteomes" id="UP000254060">
    <property type="component" value="Unassembled WGS sequence"/>
</dbReference>
<feature type="transmembrane region" description="Helical" evidence="1">
    <location>
        <begin position="107"/>
        <end position="128"/>
    </location>
</feature>
<accession>A0A377FXL1</accession>
<keyword evidence="1" id="KW-1133">Transmembrane helix</keyword>
<keyword evidence="1" id="KW-0812">Transmembrane</keyword>
<dbReference type="RefSeq" id="WP_029333714.1">
    <property type="nucleotide sequence ID" value="NZ_UGGP01000001.1"/>
</dbReference>
<protein>
    <submittedName>
        <fullName evidence="2">Uncharacterized protein</fullName>
    </submittedName>
</protein>
<gene>
    <name evidence="2" type="ORF">NCTC13163_02663</name>
</gene>
<organism evidence="2 3">
    <name type="scientific">Exiguobacterium aurantiacum</name>
    <dbReference type="NCBI Taxonomy" id="33987"/>
    <lineage>
        <taxon>Bacteria</taxon>
        <taxon>Bacillati</taxon>
        <taxon>Bacillota</taxon>
        <taxon>Bacilli</taxon>
        <taxon>Bacillales</taxon>
        <taxon>Bacillales Family XII. Incertae Sedis</taxon>
        <taxon>Exiguobacterium</taxon>
    </lineage>
</organism>
<evidence type="ECO:0000256" key="1">
    <source>
        <dbReference type="SAM" id="Phobius"/>
    </source>
</evidence>
<dbReference type="EMBL" id="UGGP01000001">
    <property type="protein sequence ID" value="STO09246.1"/>
    <property type="molecule type" value="Genomic_DNA"/>
</dbReference>
<feature type="transmembrane region" description="Helical" evidence="1">
    <location>
        <begin position="79"/>
        <end position="101"/>
    </location>
</feature>
<feature type="transmembrane region" description="Helical" evidence="1">
    <location>
        <begin position="43"/>
        <end position="58"/>
    </location>
</feature>
<feature type="transmembrane region" description="Helical" evidence="1">
    <location>
        <begin position="21"/>
        <end position="37"/>
    </location>
</feature>
<evidence type="ECO:0000313" key="2">
    <source>
        <dbReference type="EMBL" id="STO09246.1"/>
    </source>
</evidence>